<comment type="caution">
    <text evidence="1">The sequence shown here is derived from an EMBL/GenBank/DDBJ whole genome shotgun (WGS) entry which is preliminary data.</text>
</comment>
<name>A0A927GCG5_9BACT</name>
<gene>
    <name evidence="1" type="primary">yaaA</name>
    <name evidence="1" type="ORF">IC230_06340</name>
</gene>
<dbReference type="Pfam" id="PF03883">
    <property type="entry name" value="H2O2_YaaD"/>
    <property type="match status" value="1"/>
</dbReference>
<dbReference type="EMBL" id="JACXAA010000002">
    <property type="protein sequence ID" value="MBD2752500.1"/>
    <property type="molecule type" value="Genomic_DNA"/>
</dbReference>
<keyword evidence="2" id="KW-1185">Reference proteome</keyword>
<accession>A0A927GCG5</accession>
<protein>
    <submittedName>
        <fullName evidence="1">Peroxide stress protein YaaA</fullName>
    </submittedName>
</protein>
<dbReference type="RefSeq" id="WP_191038136.1">
    <property type="nucleotide sequence ID" value="NZ_JACXAA010000002.1"/>
</dbReference>
<dbReference type="AlphaFoldDB" id="A0A927GCG5"/>
<dbReference type="InterPro" id="IPR005583">
    <property type="entry name" value="YaaA"/>
</dbReference>
<dbReference type="Proteomes" id="UP000653797">
    <property type="component" value="Unassembled WGS sequence"/>
</dbReference>
<organism evidence="1 2">
    <name type="scientific">Spirosoma validum</name>
    <dbReference type="NCBI Taxonomy" id="2771355"/>
    <lineage>
        <taxon>Bacteria</taxon>
        <taxon>Pseudomonadati</taxon>
        <taxon>Bacteroidota</taxon>
        <taxon>Cytophagia</taxon>
        <taxon>Cytophagales</taxon>
        <taxon>Cytophagaceae</taxon>
        <taxon>Spirosoma</taxon>
    </lineage>
</organism>
<sequence>MAYLITCANCKTKPVVKNPSQLDRLAFHGTLFVARTQLIKLADIDLDWNYTLPAWELYSGKRSKLYPQIAEANWKKPCVDINIISALFGWIKHTDLIPYYDLKMDARKGEKKQLIWRVWQEMNVLQEVVSPGDIDLLSQLYRKAVNENGLAVATVPTVRFTDRGVQKGIWLNHQLNNVLCD</sequence>
<evidence type="ECO:0000313" key="2">
    <source>
        <dbReference type="Proteomes" id="UP000653797"/>
    </source>
</evidence>
<reference evidence="1" key="1">
    <citation type="submission" date="2020-09" db="EMBL/GenBank/DDBJ databases">
        <authorList>
            <person name="Kim M.K."/>
        </authorList>
    </citation>
    <scope>NUCLEOTIDE SEQUENCE</scope>
    <source>
        <strain evidence="1">BT704</strain>
    </source>
</reference>
<evidence type="ECO:0000313" key="1">
    <source>
        <dbReference type="EMBL" id="MBD2752500.1"/>
    </source>
</evidence>
<proteinExistence type="predicted"/>